<feature type="region of interest" description="Disordered" evidence="1">
    <location>
        <begin position="19"/>
        <end position="49"/>
    </location>
</feature>
<accession>A0AA90KB97</accession>
<gene>
    <name evidence="2" type="ORF">POF50_029145</name>
</gene>
<evidence type="ECO:0000313" key="2">
    <source>
        <dbReference type="EMBL" id="MDI5973363.1"/>
    </source>
</evidence>
<sequence length="49" mass="4533">MRRHGSATSGATADIGALGAAARGGGGVPGGTAVITRAGAGGVDDIDWP</sequence>
<organism evidence="2">
    <name type="scientific">Streptantibioticus silvisoli</name>
    <dbReference type="NCBI Taxonomy" id="2705255"/>
    <lineage>
        <taxon>Bacteria</taxon>
        <taxon>Bacillati</taxon>
        <taxon>Actinomycetota</taxon>
        <taxon>Actinomycetes</taxon>
        <taxon>Kitasatosporales</taxon>
        <taxon>Streptomycetaceae</taxon>
        <taxon>Streptantibioticus</taxon>
    </lineage>
</organism>
<reference evidence="2" key="1">
    <citation type="submission" date="2023-05" db="EMBL/GenBank/DDBJ databases">
        <title>Streptantibioticus silvisoli sp. nov., acidotolerant actinomycetes 1 from pine litter.</title>
        <authorList>
            <person name="Swiecimska M."/>
            <person name="Golinska P."/>
            <person name="Sangal V."/>
            <person name="Wachnowicz B."/>
            <person name="Goodfellow M."/>
        </authorList>
    </citation>
    <scope>NUCLEOTIDE SEQUENCE</scope>
    <source>
        <strain evidence="2">SL13</strain>
    </source>
</reference>
<dbReference type="AlphaFoldDB" id="A0AA90KB97"/>
<protein>
    <submittedName>
        <fullName evidence="2">Uncharacterized protein</fullName>
    </submittedName>
</protein>
<evidence type="ECO:0000256" key="1">
    <source>
        <dbReference type="SAM" id="MobiDB-lite"/>
    </source>
</evidence>
<dbReference type="RefSeq" id="WP_271318201.1">
    <property type="nucleotide sequence ID" value="NZ_JABXJJ020000044.1"/>
</dbReference>
<dbReference type="EMBL" id="JABXJJ020000044">
    <property type="protein sequence ID" value="MDI5973363.1"/>
    <property type="molecule type" value="Genomic_DNA"/>
</dbReference>
<comment type="caution">
    <text evidence="2">The sequence shown here is derived from an EMBL/GenBank/DDBJ whole genome shotgun (WGS) entry which is preliminary data.</text>
</comment>
<name>A0AA90KB97_9ACTN</name>
<proteinExistence type="predicted"/>